<feature type="compositionally biased region" description="Acidic residues" evidence="3">
    <location>
        <begin position="1060"/>
        <end position="1070"/>
    </location>
</feature>
<dbReference type="GO" id="GO:0019903">
    <property type="term" value="F:protein phosphatase binding"/>
    <property type="evidence" value="ECO:0007669"/>
    <property type="project" value="InterPro"/>
</dbReference>
<feature type="region of interest" description="Disordered" evidence="3">
    <location>
        <begin position="662"/>
        <end position="728"/>
    </location>
</feature>
<dbReference type="Proteomes" id="UP000311919">
    <property type="component" value="Unassembled WGS sequence"/>
</dbReference>
<dbReference type="AlphaFoldDB" id="A0A4Z2DJ32"/>
<organism evidence="4 5">
    <name type="scientific">Schistosoma japonicum</name>
    <name type="common">Blood fluke</name>
    <dbReference type="NCBI Taxonomy" id="6182"/>
    <lineage>
        <taxon>Eukaryota</taxon>
        <taxon>Metazoa</taxon>
        <taxon>Spiralia</taxon>
        <taxon>Lophotrochozoa</taxon>
        <taxon>Platyhelminthes</taxon>
        <taxon>Trematoda</taxon>
        <taxon>Digenea</taxon>
        <taxon>Strigeidida</taxon>
        <taxon>Schistosomatoidea</taxon>
        <taxon>Schistosomatidae</taxon>
        <taxon>Schistosoma</taxon>
    </lineage>
</organism>
<feature type="compositionally biased region" description="Polar residues" evidence="3">
    <location>
        <begin position="662"/>
        <end position="688"/>
    </location>
</feature>
<feature type="compositionally biased region" description="Acidic residues" evidence="3">
    <location>
        <begin position="1030"/>
        <end position="1046"/>
    </location>
</feature>
<evidence type="ECO:0000256" key="2">
    <source>
        <dbReference type="ARBA" id="ARBA00023306"/>
    </source>
</evidence>
<feature type="compositionally biased region" description="Polar residues" evidence="3">
    <location>
        <begin position="1048"/>
        <end position="1057"/>
    </location>
</feature>
<feature type="region of interest" description="Disordered" evidence="3">
    <location>
        <begin position="173"/>
        <end position="217"/>
    </location>
</feature>
<gene>
    <name evidence="4" type="ORF">EWB00_000369</name>
</gene>
<comment type="caution">
    <text evidence="4">The sequence shown here is derived from an EMBL/GenBank/DDBJ whole genome shotgun (WGS) entry which is preliminary data.</text>
</comment>
<evidence type="ECO:0000313" key="5">
    <source>
        <dbReference type="Proteomes" id="UP000311919"/>
    </source>
</evidence>
<feature type="compositionally biased region" description="Polar residues" evidence="3">
    <location>
        <begin position="173"/>
        <end position="182"/>
    </location>
</feature>
<comment type="similarity">
    <text evidence="1">Belongs to the SAPS family.</text>
</comment>
<evidence type="ECO:0000256" key="1">
    <source>
        <dbReference type="ARBA" id="ARBA00006180"/>
    </source>
</evidence>
<dbReference type="OrthoDB" id="295029at2759"/>
<dbReference type="STRING" id="6182.A0A4Z2DJ32"/>
<evidence type="ECO:0000313" key="4">
    <source>
        <dbReference type="EMBL" id="TNN16514.1"/>
    </source>
</evidence>
<evidence type="ECO:0000256" key="3">
    <source>
        <dbReference type="SAM" id="MobiDB-lite"/>
    </source>
</evidence>
<feature type="region of interest" description="Disordered" evidence="3">
    <location>
        <begin position="1030"/>
        <end position="1070"/>
    </location>
</feature>
<keyword evidence="5" id="KW-1185">Reference proteome</keyword>
<dbReference type="InterPro" id="IPR007587">
    <property type="entry name" value="SAPS"/>
</dbReference>
<name>A0A4Z2DJ32_SCHJA</name>
<protein>
    <submittedName>
        <fullName evidence="4">Serine/threonine-protein phosphatase 6 regulatory subunit 3</fullName>
    </submittedName>
</protein>
<dbReference type="GO" id="GO:0019888">
    <property type="term" value="F:protein phosphatase regulator activity"/>
    <property type="evidence" value="ECO:0007669"/>
    <property type="project" value="TreeGrafter"/>
</dbReference>
<keyword evidence="2" id="KW-0131">Cell cycle</keyword>
<feature type="compositionally biased region" description="Low complexity" evidence="3">
    <location>
        <begin position="696"/>
        <end position="726"/>
    </location>
</feature>
<dbReference type="PANTHER" id="PTHR12634:SF8">
    <property type="entry name" value="FIERY MOUNTAIN, ISOFORM D"/>
    <property type="match status" value="1"/>
</dbReference>
<dbReference type="Pfam" id="PF04499">
    <property type="entry name" value="SAPS"/>
    <property type="match status" value="1"/>
</dbReference>
<feature type="compositionally biased region" description="Low complexity" evidence="3">
    <location>
        <begin position="188"/>
        <end position="214"/>
    </location>
</feature>
<accession>A0A4Z2DJ32</accession>
<dbReference type="PANTHER" id="PTHR12634">
    <property type="entry name" value="SIT4 YEAST -ASSOCIATING PROTEIN-RELATED"/>
    <property type="match status" value="1"/>
</dbReference>
<proteinExistence type="inferred from homology"/>
<feature type="region of interest" description="Disordered" evidence="3">
    <location>
        <begin position="974"/>
        <end position="997"/>
    </location>
</feature>
<reference evidence="4 5" key="1">
    <citation type="submission" date="2019-03" db="EMBL/GenBank/DDBJ databases">
        <title>An improved genome assembly of the fluke Schistosoma japonicum.</title>
        <authorList>
            <person name="Hu W."/>
            <person name="Luo F."/>
            <person name="Yin M."/>
            <person name="Mo X."/>
            <person name="Sun C."/>
            <person name="Wu Q."/>
            <person name="Zhu B."/>
            <person name="Xiang M."/>
            <person name="Wang J."/>
            <person name="Wang Y."/>
            <person name="Zhang T."/>
            <person name="Xu B."/>
            <person name="Zheng H."/>
            <person name="Feng Z."/>
        </authorList>
    </citation>
    <scope>NUCLEOTIDE SEQUENCE [LARGE SCALE GENOMIC DNA]</scope>
    <source>
        <strain evidence="4">HuSjv2</strain>
        <tissue evidence="4">Worms</tissue>
    </source>
</reference>
<dbReference type="EMBL" id="SKCS01000111">
    <property type="protein sequence ID" value="TNN16514.1"/>
    <property type="molecule type" value="Genomic_DNA"/>
</dbReference>
<sequence>MFWTSVAAYSKINDLLLQPDLTVKELLDDDDVLQKCREKDPLLISFLSQSDTLDCLIDLVSHTPVSDDFDENLYKYSSLACEILTNDISEILDGIIELTTPAINHNNNMMETKGITSSSPTSSSPLSSLMILDNHNLTDTNNSNCDNMLIVDNNSHTTNNNFLELCQINSNHNENPSGNHNGNDIHHSSSSMSIVDESSSISNQDNHSLSNNDNSENDLHELFSSHLKLSPPMSLSTPQSSRIETATTTSNTNIDKIIPYLRSSKDFLDQLLSSLDSCSVADLIVQLAQQETKQQHIIFEWFKTDRLVERLIEKFDPIYSFETHESAAHCLIELITVLRNYLINNPPTLDTSDMLGDSAIPTTTDIATHSNNSNNSRNLSGLSLSSSFSNDEETYKAAENLLNILESEETMSLIFNRILCNEYVLPSILVSCVNVFLAVMGEKKHESCFAVGEDGQTLNFQALLKSFTHKNNIEMYSGDANMNFNASFHNSNVNKAVNNQNGNNCISSTNSRIDDNVVRLNRSSESSRDNTTSVDKLHIMKASENLIKACLPRLPQLHDLLQRFHPQFYNTIPTTNGVLAPPLGRCRLAILQLIAALLSIPISTELPKAIVNSGFLKTSMKLFSCYSYNTFLHHYVTDIIKSLFKHLGFIDNSICNTGNNTSSMSGKMNSNVETPTSVASNQPITVDTSFDHDNQLTESLSPSKTSLSSSSSSPSSPDSSSSTTTSIETNSDVICSTDQCNPVSTTDVNEHDNRTQIISEINDSHSSSQNTANESNRSVVDNLMKDHRIVEWCLALSPLPSRKKRSKEAKSGNSVVRLCKLDRKPGYSGHIWLIGNIIVAAMNGPQGEFMKSTMEGIRPKLQNMWSDFIKDLNVINAVQVTEASQSSTDGFNNSEVPFILAPVTSSNLMQNKLSDVNEKWFSDLLDDDVDNDNTTDIHRDEYKFREQLGSIYSVDSIQEQVTLQNVLNLWLDSEKESESSDDNNSNDASGKQDDFTSFGPFVVVPGPLRPWHTLSSDEFCYDDDDDYFLNSDDNSEGEGDGSEDSENCVSDRSYVNGNNNDDEEDDDEEDLKSPIQIKQQHSYKQFTTKTNTVSSTLCSDSAVLFKVKLVIHNTSFWKKYIILHITYWCCTKTCKTVRLCHKTRNGILNYLLFTNCQESCESIPNLESTSMMSNINSTSNSISRTLSTDMITLNEHKDSSDVSTSNTKNNLISSEEQEPNNTVESSQPFQPVIVSNILKK</sequence>